<proteinExistence type="predicted"/>
<accession>A0A4V3CNA0</accession>
<protein>
    <submittedName>
        <fullName evidence="3">Uncharacterized protein DUF4426</fullName>
    </submittedName>
</protein>
<dbReference type="OrthoDB" id="8563353at2"/>
<sequence length="143" mass="16083">MRVLTYTLTAVLLTLMATFAQAEQKQSVGDWEVHYSAFNSTFLTPQIAAQYDITRSEKRGLINIAILDAETQKALKALPKGYVSNPRGGVQSLEFKQIVEGDSVYYLASFLFGDEEIMKFNINIPNSKASGEPLVFEQKFYQE</sequence>
<dbReference type="Gene3D" id="2.60.40.3340">
    <property type="entry name" value="Domain of unknown function DUF4426"/>
    <property type="match status" value="1"/>
</dbReference>
<dbReference type="InterPro" id="IPR025218">
    <property type="entry name" value="DUF4426"/>
</dbReference>
<name>A0A4V3CNA0_9GAMM</name>
<dbReference type="EMBL" id="SNXI01000007">
    <property type="protein sequence ID" value="TDP33272.1"/>
    <property type="molecule type" value="Genomic_DNA"/>
</dbReference>
<evidence type="ECO:0000259" key="2">
    <source>
        <dbReference type="Pfam" id="PF14467"/>
    </source>
</evidence>
<feature type="signal peptide" evidence="1">
    <location>
        <begin position="1"/>
        <end position="22"/>
    </location>
</feature>
<evidence type="ECO:0000313" key="3">
    <source>
        <dbReference type="EMBL" id="TDP33272.1"/>
    </source>
</evidence>
<feature type="chain" id="PRO_5020399048" evidence="1">
    <location>
        <begin position="23"/>
        <end position="143"/>
    </location>
</feature>
<keyword evidence="4" id="KW-1185">Reference proteome</keyword>
<gene>
    <name evidence="3" type="ORF">DEU29_10792</name>
</gene>
<evidence type="ECO:0000256" key="1">
    <source>
        <dbReference type="SAM" id="SignalP"/>
    </source>
</evidence>
<dbReference type="Pfam" id="PF14467">
    <property type="entry name" value="DUF4426"/>
    <property type="match status" value="1"/>
</dbReference>
<keyword evidence="1" id="KW-0732">Signal</keyword>
<comment type="caution">
    <text evidence="3">The sequence shown here is derived from an EMBL/GenBank/DDBJ whole genome shotgun (WGS) entry which is preliminary data.</text>
</comment>
<dbReference type="AlphaFoldDB" id="A0A4V3CNA0"/>
<reference evidence="3 4" key="1">
    <citation type="submission" date="2019-03" db="EMBL/GenBank/DDBJ databases">
        <title>Freshwater and sediment microbial communities from various areas in North America, analyzing microbe dynamics in response to fracking.</title>
        <authorList>
            <person name="Lamendella R."/>
        </authorList>
    </citation>
    <scope>NUCLEOTIDE SEQUENCE [LARGE SCALE GENOMIC DNA]</scope>
    <source>
        <strain evidence="3 4">18_TX</strain>
    </source>
</reference>
<dbReference type="Proteomes" id="UP000295531">
    <property type="component" value="Unassembled WGS sequence"/>
</dbReference>
<feature type="domain" description="DUF4426" evidence="2">
    <location>
        <begin position="25"/>
        <end position="143"/>
    </location>
</feature>
<evidence type="ECO:0000313" key="4">
    <source>
        <dbReference type="Proteomes" id="UP000295531"/>
    </source>
</evidence>
<dbReference type="RefSeq" id="WP_133539590.1">
    <property type="nucleotide sequence ID" value="NZ_SNXI01000007.1"/>
</dbReference>
<organism evidence="3 4">
    <name type="scientific">Idiomarina aquatica</name>
    <dbReference type="NCBI Taxonomy" id="1327752"/>
    <lineage>
        <taxon>Bacteria</taxon>
        <taxon>Pseudomonadati</taxon>
        <taxon>Pseudomonadota</taxon>
        <taxon>Gammaproteobacteria</taxon>
        <taxon>Alteromonadales</taxon>
        <taxon>Idiomarinaceae</taxon>
        <taxon>Idiomarina</taxon>
    </lineage>
</organism>